<dbReference type="Proteomes" id="UP000554520">
    <property type="component" value="Unassembled WGS sequence"/>
</dbReference>
<comment type="caution">
    <text evidence="2">The sequence shown here is derived from an EMBL/GenBank/DDBJ whole genome shotgun (WGS) entry which is preliminary data.</text>
</comment>
<sequence length="36" mass="3509">MRLRHGDGTSIIAKQPASAPGAVMGASSPGSAANLM</sequence>
<keyword evidence="3" id="KW-1185">Reference proteome</keyword>
<dbReference type="AlphaFoldDB" id="A0A839UJV0"/>
<protein>
    <submittedName>
        <fullName evidence="2">Uncharacterized protein</fullName>
    </submittedName>
</protein>
<evidence type="ECO:0000313" key="2">
    <source>
        <dbReference type="EMBL" id="MBB3149160.1"/>
    </source>
</evidence>
<evidence type="ECO:0000256" key="1">
    <source>
        <dbReference type="SAM" id="MobiDB-lite"/>
    </source>
</evidence>
<reference evidence="2 3" key="1">
    <citation type="submission" date="2020-08" db="EMBL/GenBank/DDBJ databases">
        <title>Genomic Encyclopedia of Type Strains, Phase III (KMG-III): the genomes of soil and plant-associated and newly described type strains.</title>
        <authorList>
            <person name="Whitman W."/>
        </authorList>
    </citation>
    <scope>NUCLEOTIDE SEQUENCE [LARGE SCALE GENOMIC DNA]</scope>
    <source>
        <strain evidence="2 3">CECT 7015</strain>
    </source>
</reference>
<dbReference type="EMBL" id="JACHXN010000028">
    <property type="protein sequence ID" value="MBB3149160.1"/>
    <property type="molecule type" value="Genomic_DNA"/>
</dbReference>
<proteinExistence type="predicted"/>
<evidence type="ECO:0000313" key="3">
    <source>
        <dbReference type="Proteomes" id="UP000554520"/>
    </source>
</evidence>
<organism evidence="2 3">
    <name type="scientific">Phyllobacterium trifolii</name>
    <dbReference type="NCBI Taxonomy" id="300193"/>
    <lineage>
        <taxon>Bacteria</taxon>
        <taxon>Pseudomonadati</taxon>
        <taxon>Pseudomonadota</taxon>
        <taxon>Alphaproteobacteria</taxon>
        <taxon>Hyphomicrobiales</taxon>
        <taxon>Phyllobacteriaceae</taxon>
        <taxon>Phyllobacterium</taxon>
    </lineage>
</organism>
<gene>
    <name evidence="2" type="ORF">FHS21_005612</name>
</gene>
<accession>A0A839UJV0</accession>
<name>A0A839UJV0_9HYPH</name>
<feature type="region of interest" description="Disordered" evidence="1">
    <location>
        <begin position="1"/>
        <end position="36"/>
    </location>
</feature>